<feature type="signal peptide" evidence="3">
    <location>
        <begin position="1"/>
        <end position="21"/>
    </location>
</feature>
<proteinExistence type="predicted"/>
<feature type="compositionally biased region" description="Polar residues" evidence="1">
    <location>
        <begin position="174"/>
        <end position="184"/>
    </location>
</feature>
<evidence type="ECO:0000313" key="5">
    <source>
        <dbReference type="Proteomes" id="UP000800094"/>
    </source>
</evidence>
<dbReference type="OrthoDB" id="3771823at2759"/>
<dbReference type="EMBL" id="ML987202">
    <property type="protein sequence ID" value="KAF2245006.1"/>
    <property type="molecule type" value="Genomic_DNA"/>
</dbReference>
<reference evidence="4" key="1">
    <citation type="journal article" date="2020" name="Stud. Mycol.">
        <title>101 Dothideomycetes genomes: a test case for predicting lifestyles and emergence of pathogens.</title>
        <authorList>
            <person name="Haridas S."/>
            <person name="Albert R."/>
            <person name="Binder M."/>
            <person name="Bloem J."/>
            <person name="Labutti K."/>
            <person name="Salamov A."/>
            <person name="Andreopoulos B."/>
            <person name="Baker S."/>
            <person name="Barry K."/>
            <person name="Bills G."/>
            <person name="Bluhm B."/>
            <person name="Cannon C."/>
            <person name="Castanera R."/>
            <person name="Culley D."/>
            <person name="Daum C."/>
            <person name="Ezra D."/>
            <person name="Gonzalez J."/>
            <person name="Henrissat B."/>
            <person name="Kuo A."/>
            <person name="Liang C."/>
            <person name="Lipzen A."/>
            <person name="Lutzoni F."/>
            <person name="Magnuson J."/>
            <person name="Mondo S."/>
            <person name="Nolan M."/>
            <person name="Ohm R."/>
            <person name="Pangilinan J."/>
            <person name="Park H.-J."/>
            <person name="Ramirez L."/>
            <person name="Alfaro M."/>
            <person name="Sun H."/>
            <person name="Tritt A."/>
            <person name="Yoshinaga Y."/>
            <person name="Zwiers L.-H."/>
            <person name="Turgeon B."/>
            <person name="Goodwin S."/>
            <person name="Spatafora J."/>
            <person name="Crous P."/>
            <person name="Grigoriev I."/>
        </authorList>
    </citation>
    <scope>NUCLEOTIDE SEQUENCE</scope>
    <source>
        <strain evidence="4">CBS 122368</strain>
    </source>
</reference>
<accession>A0A6A6I401</accession>
<dbReference type="Proteomes" id="UP000800094">
    <property type="component" value="Unassembled WGS sequence"/>
</dbReference>
<feature type="transmembrane region" description="Helical" evidence="2">
    <location>
        <begin position="45"/>
        <end position="63"/>
    </location>
</feature>
<organism evidence="4 5">
    <name type="scientific">Trematosphaeria pertusa</name>
    <dbReference type="NCBI Taxonomy" id="390896"/>
    <lineage>
        <taxon>Eukaryota</taxon>
        <taxon>Fungi</taxon>
        <taxon>Dikarya</taxon>
        <taxon>Ascomycota</taxon>
        <taxon>Pezizomycotina</taxon>
        <taxon>Dothideomycetes</taxon>
        <taxon>Pleosporomycetidae</taxon>
        <taxon>Pleosporales</taxon>
        <taxon>Massarineae</taxon>
        <taxon>Trematosphaeriaceae</taxon>
        <taxon>Trematosphaeria</taxon>
    </lineage>
</organism>
<evidence type="ECO:0000256" key="1">
    <source>
        <dbReference type="SAM" id="MobiDB-lite"/>
    </source>
</evidence>
<protein>
    <submittedName>
        <fullName evidence="4">Uncharacterized protein</fullName>
    </submittedName>
</protein>
<gene>
    <name evidence="4" type="ORF">BU26DRAFT_522704</name>
</gene>
<dbReference type="RefSeq" id="XP_033680010.1">
    <property type="nucleotide sequence ID" value="XM_033829846.1"/>
</dbReference>
<dbReference type="GeneID" id="54583176"/>
<evidence type="ECO:0000256" key="2">
    <source>
        <dbReference type="SAM" id="Phobius"/>
    </source>
</evidence>
<name>A0A6A6I401_9PLEO</name>
<dbReference type="AlphaFoldDB" id="A0A6A6I401"/>
<feature type="chain" id="PRO_5025465310" evidence="3">
    <location>
        <begin position="22"/>
        <end position="297"/>
    </location>
</feature>
<feature type="compositionally biased region" description="Basic and acidic residues" evidence="1">
    <location>
        <begin position="153"/>
        <end position="165"/>
    </location>
</feature>
<evidence type="ECO:0000256" key="3">
    <source>
        <dbReference type="SAM" id="SignalP"/>
    </source>
</evidence>
<keyword evidence="2" id="KW-1133">Transmembrane helix</keyword>
<feature type="region of interest" description="Disordered" evidence="1">
    <location>
        <begin position="141"/>
        <end position="215"/>
    </location>
</feature>
<evidence type="ECO:0000313" key="4">
    <source>
        <dbReference type="EMBL" id="KAF2245006.1"/>
    </source>
</evidence>
<keyword evidence="2" id="KW-0472">Membrane</keyword>
<keyword evidence="2" id="KW-0812">Transmembrane</keyword>
<keyword evidence="3" id="KW-0732">Signal</keyword>
<feature type="region of interest" description="Disordered" evidence="1">
    <location>
        <begin position="235"/>
        <end position="270"/>
    </location>
</feature>
<sequence>MTPTLPLVLPLLLSTLATIAAFPLPIEPRALSKRSPSSHDVGVGFAITISIIIFAAIVFYLGVRRGQTGTYFCWRNPPAVPLRSPTSLSEKISIVDPHQFKSRISCPVPIHSSALPELSPVDVQPAPRFLELSSEPKAIYEMGQPSPRHTKRPSADRKSHFDRCSRSRSSSSSAKRYTTASRKSQSPKRHTTASRKSQSPKCHTMASRKSRGADRKSLFDRKSWFCKSAMEVESEAREKSPLDEDERGVDPPSYPGSVMLRPETEAERGEMDWSGMEWLRRVYVGRKSMKSVYRSEV</sequence>
<keyword evidence="5" id="KW-1185">Reference proteome</keyword>